<dbReference type="InterPro" id="IPR036291">
    <property type="entry name" value="NAD(P)-bd_dom_sf"/>
</dbReference>
<evidence type="ECO:0000256" key="2">
    <source>
        <dbReference type="SAM" id="Phobius"/>
    </source>
</evidence>
<dbReference type="Proteomes" id="UP000660339">
    <property type="component" value="Unassembled WGS sequence"/>
</dbReference>
<evidence type="ECO:0000313" key="4">
    <source>
        <dbReference type="EMBL" id="GIG16588.1"/>
    </source>
</evidence>
<accession>A0A8J3LE38</accession>
<protein>
    <recommendedName>
        <fullName evidence="3">Ryanodine receptor Ryr domain-containing protein</fullName>
    </recommendedName>
</protein>
<dbReference type="Gene3D" id="3.40.50.720">
    <property type="entry name" value="NAD(P)-binding Rossmann-like Domain"/>
    <property type="match status" value="1"/>
</dbReference>
<dbReference type="EMBL" id="BONJ01000028">
    <property type="protein sequence ID" value="GIG16588.1"/>
    <property type="molecule type" value="Genomic_DNA"/>
</dbReference>
<proteinExistence type="predicted"/>
<dbReference type="Gene3D" id="6.20.350.10">
    <property type="match status" value="2"/>
</dbReference>
<reference evidence="4" key="1">
    <citation type="submission" date="2021-01" db="EMBL/GenBank/DDBJ databases">
        <title>Whole genome shotgun sequence of Catellatospora methionotrophica NBRC 14553.</title>
        <authorList>
            <person name="Komaki H."/>
            <person name="Tamura T."/>
        </authorList>
    </citation>
    <scope>NUCLEOTIDE SEQUENCE</scope>
    <source>
        <strain evidence="4">NBRC 14553</strain>
    </source>
</reference>
<feature type="domain" description="Ryanodine receptor Ryr" evidence="3">
    <location>
        <begin position="487"/>
        <end position="556"/>
    </location>
</feature>
<dbReference type="AlphaFoldDB" id="A0A8J3LE38"/>
<keyword evidence="2" id="KW-1133">Transmembrane helix</keyword>
<dbReference type="SUPFAM" id="SSF51735">
    <property type="entry name" value="NAD(P)-binding Rossmann-fold domains"/>
    <property type="match status" value="1"/>
</dbReference>
<gene>
    <name evidence="4" type="ORF">Cme02nite_49200</name>
</gene>
<evidence type="ECO:0000313" key="5">
    <source>
        <dbReference type="Proteomes" id="UP000660339"/>
    </source>
</evidence>
<dbReference type="Pfam" id="PF02026">
    <property type="entry name" value="RyR"/>
    <property type="match status" value="1"/>
</dbReference>
<sequence length="573" mass="62815">MRTTPPAGRRGRALPAARWGFALTVVASVVLGLWGLELYTRDPRHPIDLSLLDLVYHDLQLFVLDSSPLEAGGPFPWQLEIARFLAPAATVYALFEAGRAIFAVEWQRRRRRRRHGHAIVVGDTPTATAISAELRSTGRYVVHADTGDAAALHDAGVAGAAVVYACADDRTDSSVNVLTVATASQARRSGKAGPLAVYAHVSDPAYALSLRARHLSQPHVGADFFNIDELAARELVRRDAATFEHGPAHVVIAGLGAFGQAMVVELARMWQLRGRGDQLTVTLVDPAAADLAEQLRRRWPAVAESCRLRPMPGHLGDMAGQAVSPPPHRTYLCHEDEDAAVLAALTVTALWHGGPRSLVLRLDRLSRLADTFGSDPASLLDDFEGVLWPVSVGSLIVNTVQSDDGTIHEDTYQRLAQSIHHLYLRRQQDRGGRFGETAALVPWEQLDPAYRLANVRQARDIGAKLTRLGCTVAPRTGDGIETADDVQVESLAVTEHERWMDERVRQGWTYGDVRDEHAKTHPSIKPWDQLPESEREKDRDVVRDIPLILADFGLQVVRLPQRTATGVPQPRGA</sequence>
<keyword evidence="2" id="KW-0472">Membrane</keyword>
<evidence type="ECO:0000256" key="1">
    <source>
        <dbReference type="SAM" id="MobiDB-lite"/>
    </source>
</evidence>
<organism evidence="4 5">
    <name type="scientific">Catellatospora methionotrophica</name>
    <dbReference type="NCBI Taxonomy" id="121620"/>
    <lineage>
        <taxon>Bacteria</taxon>
        <taxon>Bacillati</taxon>
        <taxon>Actinomycetota</taxon>
        <taxon>Actinomycetes</taxon>
        <taxon>Micromonosporales</taxon>
        <taxon>Micromonosporaceae</taxon>
        <taxon>Catellatospora</taxon>
    </lineage>
</organism>
<keyword evidence="2" id="KW-0812">Transmembrane</keyword>
<feature type="region of interest" description="Disordered" evidence="1">
    <location>
        <begin position="517"/>
        <end position="536"/>
    </location>
</feature>
<dbReference type="RefSeq" id="WP_166378879.1">
    <property type="nucleotide sequence ID" value="NZ_BAAATT010000005.1"/>
</dbReference>
<keyword evidence="5" id="KW-1185">Reference proteome</keyword>
<name>A0A8J3LE38_9ACTN</name>
<dbReference type="InterPro" id="IPR003032">
    <property type="entry name" value="Ryanodine_rcpt"/>
</dbReference>
<comment type="caution">
    <text evidence="4">The sequence shown here is derived from an EMBL/GenBank/DDBJ whole genome shotgun (WGS) entry which is preliminary data.</text>
</comment>
<evidence type="ECO:0000259" key="3">
    <source>
        <dbReference type="Pfam" id="PF02026"/>
    </source>
</evidence>
<feature type="transmembrane region" description="Helical" evidence="2">
    <location>
        <begin position="16"/>
        <end position="36"/>
    </location>
</feature>